<dbReference type="Gene3D" id="1.20.58.2220">
    <property type="entry name" value="Formin, FH2 domain"/>
    <property type="match status" value="1"/>
</dbReference>
<dbReference type="GO" id="GO:0001725">
    <property type="term" value="C:stress fiber"/>
    <property type="evidence" value="ECO:0007669"/>
    <property type="project" value="TreeGrafter"/>
</dbReference>
<dbReference type="PROSITE" id="PS51444">
    <property type="entry name" value="FH2"/>
    <property type="match status" value="1"/>
</dbReference>
<dbReference type="PROSITE" id="PS51231">
    <property type="entry name" value="DAD"/>
    <property type="match status" value="1"/>
</dbReference>
<dbReference type="InterPro" id="IPR014767">
    <property type="entry name" value="DAD_dom"/>
</dbReference>
<dbReference type="InterPro" id="IPR042201">
    <property type="entry name" value="FH2_Formin_sf"/>
</dbReference>
<evidence type="ECO:0000313" key="6">
    <source>
        <dbReference type="Proteomes" id="UP000694419"/>
    </source>
</evidence>
<dbReference type="FunFam" id="1.10.238.150:FF:000001">
    <property type="entry name" value="Dishevelled associated activator of morphogenesis 1"/>
    <property type="match status" value="1"/>
</dbReference>
<dbReference type="PANTHER" id="PTHR45725">
    <property type="entry name" value="FORMIN HOMOLOGY 2 FAMILY MEMBER"/>
    <property type="match status" value="1"/>
</dbReference>
<dbReference type="InterPro" id="IPR015425">
    <property type="entry name" value="FH2_Formin"/>
</dbReference>
<feature type="region of interest" description="Disordered" evidence="1">
    <location>
        <begin position="915"/>
        <end position="962"/>
    </location>
</feature>
<dbReference type="InterPro" id="IPR011989">
    <property type="entry name" value="ARM-like"/>
</dbReference>
<feature type="compositionally biased region" description="Pro residues" evidence="1">
    <location>
        <begin position="448"/>
        <end position="514"/>
    </location>
</feature>
<dbReference type="SMART" id="SM01139">
    <property type="entry name" value="Drf_FH3"/>
    <property type="match status" value="1"/>
</dbReference>
<feature type="domain" description="DAD" evidence="2">
    <location>
        <begin position="955"/>
        <end position="986"/>
    </location>
</feature>
<dbReference type="Pfam" id="PF02181">
    <property type="entry name" value="FH2"/>
    <property type="match status" value="1"/>
</dbReference>
<dbReference type="Pfam" id="PF06371">
    <property type="entry name" value="Drf_GBD"/>
    <property type="match status" value="1"/>
</dbReference>
<dbReference type="Ensembl" id="ENSCPGT00000021800.1">
    <property type="protein sequence ID" value="ENSCPGP00000019894.1"/>
    <property type="gene ID" value="ENSCPGG00000012954.1"/>
</dbReference>
<dbReference type="SUPFAM" id="SSF101447">
    <property type="entry name" value="Formin homology 2 domain (FH2 domain)"/>
    <property type="match status" value="1"/>
</dbReference>
<dbReference type="GO" id="GO:0030036">
    <property type="term" value="P:actin cytoskeleton organization"/>
    <property type="evidence" value="ECO:0007669"/>
    <property type="project" value="InterPro"/>
</dbReference>
<evidence type="ECO:0000313" key="5">
    <source>
        <dbReference type="Ensembl" id="ENSCPGP00000019894.1"/>
    </source>
</evidence>
<reference evidence="5" key="1">
    <citation type="submission" date="2025-08" db="UniProtKB">
        <authorList>
            <consortium name="Ensembl"/>
        </authorList>
    </citation>
    <scope>IDENTIFICATION</scope>
</reference>
<dbReference type="InterPro" id="IPR010473">
    <property type="entry name" value="GTPase-bd"/>
</dbReference>
<evidence type="ECO:0000259" key="2">
    <source>
        <dbReference type="PROSITE" id="PS51231"/>
    </source>
</evidence>
<dbReference type="Proteomes" id="UP000694419">
    <property type="component" value="Unplaced"/>
</dbReference>
<dbReference type="Gene3D" id="1.10.238.150">
    <property type="entry name" value="Formin, FH3 diaphanous domain"/>
    <property type="match status" value="1"/>
</dbReference>
<evidence type="ECO:0000259" key="3">
    <source>
        <dbReference type="PROSITE" id="PS51232"/>
    </source>
</evidence>
<dbReference type="Gene3D" id="1.25.10.10">
    <property type="entry name" value="Leucine-rich Repeat Variant"/>
    <property type="match status" value="1"/>
</dbReference>
<dbReference type="GO" id="GO:0031267">
    <property type="term" value="F:small GTPase binding"/>
    <property type="evidence" value="ECO:0007669"/>
    <property type="project" value="InterPro"/>
</dbReference>
<keyword evidence="6" id="KW-1185">Reference proteome</keyword>
<dbReference type="PANTHER" id="PTHR45725:SF16">
    <property type="entry name" value="DISHEVELED-ASSOCIATED ACTIVATOR OF MORPHOGENESIS 1"/>
    <property type="match status" value="1"/>
</dbReference>
<dbReference type="PROSITE" id="PS51232">
    <property type="entry name" value="GBD_FH3"/>
    <property type="match status" value="1"/>
</dbReference>
<dbReference type="InterPro" id="IPR051425">
    <property type="entry name" value="Formin_Homology"/>
</dbReference>
<evidence type="ECO:0000259" key="4">
    <source>
        <dbReference type="PROSITE" id="PS51444"/>
    </source>
</evidence>
<dbReference type="InterPro" id="IPR014768">
    <property type="entry name" value="GBD/FH3_dom"/>
</dbReference>
<proteinExistence type="predicted"/>
<dbReference type="GO" id="GO:0003779">
    <property type="term" value="F:actin binding"/>
    <property type="evidence" value="ECO:0007669"/>
    <property type="project" value="InterPro"/>
</dbReference>
<reference evidence="5" key="2">
    <citation type="submission" date="2025-09" db="UniProtKB">
        <authorList>
            <consortium name="Ensembl"/>
        </authorList>
    </citation>
    <scope>IDENTIFICATION</scope>
</reference>
<feature type="domain" description="GBD/FH3" evidence="3">
    <location>
        <begin position="45"/>
        <end position="407"/>
    </location>
</feature>
<feature type="region of interest" description="Disordered" evidence="1">
    <location>
        <begin position="436"/>
        <end position="517"/>
    </location>
</feature>
<dbReference type="InterPro" id="IPR016024">
    <property type="entry name" value="ARM-type_fold"/>
</dbReference>
<feature type="compositionally biased region" description="Basic and acidic residues" evidence="1">
    <location>
        <begin position="915"/>
        <end position="955"/>
    </location>
</feature>
<feature type="domain" description="FH2" evidence="4">
    <location>
        <begin position="522"/>
        <end position="937"/>
    </location>
</feature>
<sequence>MAPRKRSGRGLSFIFCCFRSSDHPEITYRLRNDSSFALQTMEPTLPMPPVEELDVMFTELVDELDLTDKHREAMFALPAEKKWQIYCSKKKDQEENKGATSWPEFYIDQLNSMAAVSISPTLWLCEPCTGGTVLRFVTRFIDLDGLSCILNFLKSMDYETAESRIHTSLIGCIKALMNNSLGRAHVLAHSESINVIAQSLSTENIKTKVAVLEIMGAVCLVPGGHKKVLEAMLHYQKYASERTRFQTLINDLDKSTGRYRDEVSLKTAIMSFINAVLSQGAGESLDFRLHLRYEFLMLGIQPVIDKLREHENSTLDRHLDFFEMLRNEDELEFAKRFELVHIDTKSATQMFELTRKRLTHTEAYPHFMSILHHCLQMPYKRSSNTVQYWLLLDRIVQQIVIQSDKGQDPDATPLENFNIKNVVRMLVNENEVKQWKEQAEKMRKGNPGGPPLPPGAPGGPLPSPAPGSLLPPPPPLPPQGGCPPPPPPPPPPPGGPPPPPGPPPLDGVMPPPGAPLGLALKKKSIPQPKNALKSFNWSKLPEVSTVWTDIDDTKVFKILDLEDLERTFSAYQRQQVTAGPGCAQDLAVWSRSEHCREDAIDDTLSSRHKVKELSVIDGRRAQNCNILLSRLKLSNDEIKRAILTMDEQEDLPKDMLEQLLKFVPEKGDIDLLEEHKHELDRMAKADRFLFEMSRINHYQQRLQSLYFKKKFAERVAEVKPKVEAIRAGSKAVLQSSSLQQLLEVVLAFGNYMNKGQRGNAFGFKISSLNKIADTKSSIDKNITLLHYLITVVEKKYPKVLHLHEELRDIPQAAKVNMTELEKEINTLRSGLRAVETELDFQKSQVQQTGDKFVAVVSQFITLASFSFSDVEDLLTEAKELFSKAVKHFGEDTDKMQPDEFFGIFDQFLQAVTEAKQENENMRRRKEEEERRARMEAQLKEQRERERKARKAKESGEEGGEFDDLVSALRSGEVFDKDLSKLKRNRKRIANQLADSGRERPVTKLNF</sequence>
<dbReference type="FunFam" id="1.25.10.10:FF:000800">
    <property type="entry name" value="Disheveled-associated activator of morphogenesis"/>
    <property type="match status" value="1"/>
</dbReference>
<protein>
    <submittedName>
        <fullName evidence="5">Dishevelled associated activator of morphogenesis 1</fullName>
    </submittedName>
</protein>
<dbReference type="SUPFAM" id="SSF48371">
    <property type="entry name" value="ARM repeat"/>
    <property type="match status" value="1"/>
</dbReference>
<dbReference type="SMART" id="SM00498">
    <property type="entry name" value="FH2"/>
    <property type="match status" value="1"/>
</dbReference>
<dbReference type="SMART" id="SM01140">
    <property type="entry name" value="Drf_GBD"/>
    <property type="match status" value="1"/>
</dbReference>
<dbReference type="Pfam" id="PF06367">
    <property type="entry name" value="Drf_FH3"/>
    <property type="match status" value="1"/>
</dbReference>
<organism evidence="5 6">
    <name type="scientific">Calidris pygmaea</name>
    <name type="common">Spoon-billed sandpiper</name>
    <dbReference type="NCBI Taxonomy" id="425635"/>
    <lineage>
        <taxon>Eukaryota</taxon>
        <taxon>Metazoa</taxon>
        <taxon>Chordata</taxon>
        <taxon>Craniata</taxon>
        <taxon>Vertebrata</taxon>
        <taxon>Euteleostomi</taxon>
        <taxon>Archelosauria</taxon>
        <taxon>Archosauria</taxon>
        <taxon>Dinosauria</taxon>
        <taxon>Saurischia</taxon>
        <taxon>Theropoda</taxon>
        <taxon>Coelurosauria</taxon>
        <taxon>Aves</taxon>
        <taxon>Neognathae</taxon>
        <taxon>Neoaves</taxon>
        <taxon>Charadriiformes</taxon>
        <taxon>Scolopacidae</taxon>
        <taxon>Calidris</taxon>
    </lineage>
</organism>
<accession>A0A8C3K9S8</accession>
<evidence type="ECO:0000256" key="1">
    <source>
        <dbReference type="SAM" id="MobiDB-lite"/>
    </source>
</evidence>
<dbReference type="AlphaFoldDB" id="A0A8C3K9S8"/>
<name>A0A8C3K9S8_9CHAR</name>
<dbReference type="FunFam" id="1.20.58.2220:FF:000002">
    <property type="entry name" value="Dishevelled associated activator of morphogenesis 1"/>
    <property type="match status" value="1"/>
</dbReference>
<dbReference type="InterPro" id="IPR010472">
    <property type="entry name" value="FH3_dom"/>
</dbReference>